<keyword evidence="1" id="KW-0711">Selenium</keyword>
<dbReference type="GO" id="GO:0043828">
    <property type="term" value="F:tRNA 2-selenouridine synthase activity"/>
    <property type="evidence" value="ECO:0007669"/>
    <property type="project" value="InterPro"/>
</dbReference>
<dbReference type="Proteomes" id="UP000030533">
    <property type="component" value="Unassembled WGS sequence"/>
</dbReference>
<dbReference type="AlphaFoldDB" id="A0A0A2AMZ2"/>
<dbReference type="InterPro" id="IPR036873">
    <property type="entry name" value="Rhodanese-like_dom_sf"/>
</dbReference>
<sequence length="346" mass="40482">MYFKRKELEKFRSFKGPLIDVRSPSEYYKGHLPNSINIPLFDNEERSIIGTIYKKEGRKKAVIEGLNFFEKKMELLLDNIFMSIESDKTIAKKNNEFFIRIYCSRGGMRSQSIAWLLEKYKLKPITLKGGYKIYRKWVLDIFSKKLNLVVIGGKTGTGKTRLLSLLEKYKYQTIDLEGFACHRGSTFGGLGMKEQPSNEQFENKIAEKLNSFKISNNIFVEAESANIGKCKIPHEFFNQMKNSRRIEIIRSESNRLDQLIDTYSVFKKEELQESVLRIKKRLGPQRTKIALESINNERWDLVCKSVLDYYDKCYEYEKIGKTNIKILDLTDKKYDDSILELVNNVL</sequence>
<dbReference type="InterPro" id="IPR001763">
    <property type="entry name" value="Rhodanese-like_dom"/>
</dbReference>
<evidence type="ECO:0000313" key="3">
    <source>
        <dbReference type="EMBL" id="KGG02167.1"/>
    </source>
</evidence>
<feature type="domain" description="Rhodanese" evidence="2">
    <location>
        <begin position="18"/>
        <end position="143"/>
    </location>
</feature>
<dbReference type="NCBIfam" id="TIGR03167">
    <property type="entry name" value="tRNA_sel_U_synt"/>
    <property type="match status" value="1"/>
</dbReference>
<comment type="caution">
    <text evidence="3">The sequence shown here is derived from an EMBL/GenBank/DDBJ whole genome shotgun (WGS) entry which is preliminary data.</text>
</comment>
<dbReference type="STRING" id="167548.EU98_0595"/>
<dbReference type="CDD" id="cd01520">
    <property type="entry name" value="RHOD_YbbB"/>
    <property type="match status" value="1"/>
</dbReference>
<accession>A0A0A2AMZ2</accession>
<dbReference type="EMBL" id="JNAO01000006">
    <property type="protein sequence ID" value="KGG02167.1"/>
    <property type="molecule type" value="Genomic_DNA"/>
</dbReference>
<dbReference type="PROSITE" id="PS50206">
    <property type="entry name" value="RHODANESE_3"/>
    <property type="match status" value="1"/>
</dbReference>
<dbReference type="PANTHER" id="PTHR30401:SF0">
    <property type="entry name" value="TRNA 2-SELENOURIDINE SYNTHASE"/>
    <property type="match status" value="1"/>
</dbReference>
<proteinExistence type="predicted"/>
<dbReference type="GO" id="GO:0002098">
    <property type="term" value="P:tRNA wobble uridine modification"/>
    <property type="evidence" value="ECO:0007669"/>
    <property type="project" value="InterPro"/>
</dbReference>
<evidence type="ECO:0000256" key="1">
    <source>
        <dbReference type="ARBA" id="ARBA00023266"/>
    </source>
</evidence>
<dbReference type="RefSeq" id="WP_032515427.1">
    <property type="nucleotide sequence ID" value="NZ_JNAO01000006.1"/>
</dbReference>
<dbReference type="SMART" id="SM00450">
    <property type="entry name" value="RHOD"/>
    <property type="match status" value="1"/>
</dbReference>
<dbReference type="PANTHER" id="PTHR30401">
    <property type="entry name" value="TRNA 2-SELENOURIDINE SYNTHASE"/>
    <property type="match status" value="1"/>
</dbReference>
<dbReference type="NCBIfam" id="NF008750">
    <property type="entry name" value="PRK11784.1-2"/>
    <property type="match status" value="1"/>
</dbReference>
<evidence type="ECO:0000259" key="2">
    <source>
        <dbReference type="PROSITE" id="PS50206"/>
    </source>
</evidence>
<protein>
    <submittedName>
        <fullName evidence="3">Selenophosphate-dependent tRNA 2-selenouridine synthase</fullName>
    </submittedName>
</protein>
<dbReference type="Pfam" id="PF00581">
    <property type="entry name" value="Rhodanese"/>
    <property type="match status" value="1"/>
</dbReference>
<evidence type="ECO:0000313" key="4">
    <source>
        <dbReference type="Proteomes" id="UP000030533"/>
    </source>
</evidence>
<dbReference type="Gene3D" id="3.40.250.10">
    <property type="entry name" value="Rhodanese-like domain"/>
    <property type="match status" value="1"/>
</dbReference>
<dbReference type="Pfam" id="PF26341">
    <property type="entry name" value="AAA_SelU"/>
    <property type="match status" value="1"/>
</dbReference>
<name>A0A0A2AMZ2_PROMR</name>
<organism evidence="3 4">
    <name type="scientific">Prochlorococcus marinus str. MIT 9314</name>
    <dbReference type="NCBI Taxonomy" id="167548"/>
    <lineage>
        <taxon>Bacteria</taxon>
        <taxon>Bacillati</taxon>
        <taxon>Cyanobacteriota</taxon>
        <taxon>Cyanophyceae</taxon>
        <taxon>Synechococcales</taxon>
        <taxon>Prochlorococcaceae</taxon>
        <taxon>Prochlorococcus</taxon>
    </lineage>
</organism>
<dbReference type="eggNOG" id="COG2603">
    <property type="taxonomic scope" value="Bacteria"/>
</dbReference>
<dbReference type="SUPFAM" id="SSF52821">
    <property type="entry name" value="Rhodanese/Cell cycle control phosphatase"/>
    <property type="match status" value="1"/>
</dbReference>
<reference evidence="4" key="1">
    <citation type="journal article" date="2014" name="Sci. Data">
        <title>Genomes of diverse isolates of the marine cyanobacterium Prochlorococcus.</title>
        <authorList>
            <person name="Biller S."/>
            <person name="Berube P."/>
            <person name="Thompson J."/>
            <person name="Kelly L."/>
            <person name="Roggensack S."/>
            <person name="Awad L."/>
            <person name="Roache-Johnson K."/>
            <person name="Ding H."/>
            <person name="Giovannoni S.J."/>
            <person name="Moore L.R."/>
            <person name="Chisholm S.W."/>
        </authorList>
    </citation>
    <scope>NUCLEOTIDE SEQUENCE [LARGE SCALE GENOMIC DNA]</scope>
    <source>
        <strain evidence="4">MIT 9314</strain>
    </source>
</reference>
<dbReference type="InterPro" id="IPR017582">
    <property type="entry name" value="SelU"/>
</dbReference>
<gene>
    <name evidence="3" type="ORF">EU98_0595</name>
</gene>
<dbReference type="InterPro" id="IPR058840">
    <property type="entry name" value="AAA_SelU"/>
</dbReference>